<evidence type="ECO:0000313" key="10">
    <source>
        <dbReference type="Proteomes" id="UP001219862"/>
    </source>
</evidence>
<comment type="function">
    <text evidence="5 6">Structural component of flagellum, the bacterial motility apparatus. Part of the rod structure of flagellar basal body.</text>
</comment>
<feature type="domain" description="Flagellar basal body rod protein N-terminal" evidence="8">
    <location>
        <begin position="9"/>
        <end position="39"/>
    </location>
</feature>
<dbReference type="PANTHER" id="PTHR30435">
    <property type="entry name" value="FLAGELLAR PROTEIN"/>
    <property type="match status" value="1"/>
</dbReference>
<evidence type="ECO:0000259" key="8">
    <source>
        <dbReference type="Pfam" id="PF00460"/>
    </source>
</evidence>
<dbReference type="PIRSF" id="PIRSF002889">
    <property type="entry name" value="Rod_FlgB"/>
    <property type="match status" value="1"/>
</dbReference>
<keyword evidence="9" id="KW-0282">Flagellum</keyword>
<name>A0ABT5KQZ1_9BURK</name>
<reference evidence="9 10" key="1">
    <citation type="submission" date="2022-10" db="EMBL/GenBank/DDBJ databases">
        <title>paucibacter sp. hw8 Genome sequencing.</title>
        <authorList>
            <person name="Park S."/>
        </authorList>
    </citation>
    <scope>NUCLEOTIDE SEQUENCE [LARGE SCALE GENOMIC DNA]</scope>
    <source>
        <strain evidence="10">hw8</strain>
    </source>
</reference>
<dbReference type="InterPro" id="IPR019776">
    <property type="entry name" value="Flagellar_basal_body_rod_CS"/>
</dbReference>
<keyword evidence="10" id="KW-1185">Reference proteome</keyword>
<comment type="similarity">
    <text evidence="2 6">Belongs to the flagella basal body rod proteins family.</text>
</comment>
<dbReference type="NCBIfam" id="TIGR01396">
    <property type="entry name" value="FlgB"/>
    <property type="match status" value="1"/>
</dbReference>
<evidence type="ECO:0000256" key="6">
    <source>
        <dbReference type="PIRNR" id="PIRNR002889"/>
    </source>
</evidence>
<evidence type="ECO:0000256" key="4">
    <source>
        <dbReference type="ARBA" id="ARBA00023143"/>
    </source>
</evidence>
<evidence type="ECO:0000313" key="9">
    <source>
        <dbReference type="EMBL" id="MDC8784296.1"/>
    </source>
</evidence>
<keyword evidence="9" id="KW-0966">Cell projection</keyword>
<keyword evidence="4 6" id="KW-0975">Bacterial flagellum</keyword>
<proteinExistence type="inferred from homology"/>
<dbReference type="InterPro" id="IPR006300">
    <property type="entry name" value="FlgB"/>
</dbReference>
<keyword evidence="9" id="KW-0969">Cilium</keyword>
<evidence type="ECO:0000256" key="1">
    <source>
        <dbReference type="ARBA" id="ARBA00004117"/>
    </source>
</evidence>
<feature type="region of interest" description="Disordered" evidence="7">
    <location>
        <begin position="53"/>
        <end position="102"/>
    </location>
</feature>
<dbReference type="Pfam" id="PF00460">
    <property type="entry name" value="Flg_bb_rod"/>
    <property type="match status" value="1"/>
</dbReference>
<evidence type="ECO:0000256" key="5">
    <source>
        <dbReference type="ARBA" id="ARBA00024934"/>
    </source>
</evidence>
<comment type="subunit">
    <text evidence="6">The basal body constitutes a major portion of the flagellar organelle and consists of a number of rings mounted on a central rod.</text>
</comment>
<dbReference type="EMBL" id="JAQQXS010000003">
    <property type="protein sequence ID" value="MDC8784296.1"/>
    <property type="molecule type" value="Genomic_DNA"/>
</dbReference>
<feature type="compositionally biased region" description="Polar residues" evidence="7">
    <location>
        <begin position="86"/>
        <end position="100"/>
    </location>
</feature>
<dbReference type="Proteomes" id="UP001219862">
    <property type="component" value="Unassembled WGS sequence"/>
</dbReference>
<sequence>MLNRLTDTLNFQTQALALRSERQRMLASNIANADTPGYQARDMNFSKALLDATSATPSAGQPGALATTQSGHITPPAGSRSDTDLLYSTSAQTNLDSNSVDMDRERASFADNSVKYEATLRFINSSVRFALDAMKSPNAA</sequence>
<dbReference type="PANTHER" id="PTHR30435:SF12">
    <property type="entry name" value="FLAGELLAR BASAL BODY ROD PROTEIN FLGB"/>
    <property type="match status" value="1"/>
</dbReference>
<dbReference type="PROSITE" id="PS00588">
    <property type="entry name" value="FLAGELLA_BB_ROD"/>
    <property type="match status" value="1"/>
</dbReference>
<comment type="subcellular location">
    <subcellularLocation>
        <location evidence="1 6">Bacterial flagellum basal body</location>
    </subcellularLocation>
</comment>
<accession>A0ABT5KQZ1</accession>
<gene>
    <name evidence="9" type="primary">flgB</name>
    <name evidence="9" type="ORF">PRZ01_03700</name>
</gene>
<dbReference type="InterPro" id="IPR001444">
    <property type="entry name" value="Flag_bb_rod_N"/>
</dbReference>
<evidence type="ECO:0000256" key="2">
    <source>
        <dbReference type="ARBA" id="ARBA00009677"/>
    </source>
</evidence>
<evidence type="ECO:0000256" key="7">
    <source>
        <dbReference type="SAM" id="MobiDB-lite"/>
    </source>
</evidence>
<dbReference type="RefSeq" id="WP_273595419.1">
    <property type="nucleotide sequence ID" value="NZ_JAQQXS010000003.1"/>
</dbReference>
<comment type="caution">
    <text evidence="9">The sequence shown here is derived from an EMBL/GenBank/DDBJ whole genome shotgun (WGS) entry which is preliminary data.</text>
</comment>
<evidence type="ECO:0000256" key="3">
    <source>
        <dbReference type="ARBA" id="ARBA00014376"/>
    </source>
</evidence>
<protein>
    <recommendedName>
        <fullName evidence="3 6">Flagellar basal body rod protein FlgB</fullName>
    </recommendedName>
</protein>
<organism evidence="9 10">
    <name type="scientific">Roseateles koreensis</name>
    <dbReference type="NCBI Taxonomy" id="2987526"/>
    <lineage>
        <taxon>Bacteria</taxon>
        <taxon>Pseudomonadati</taxon>
        <taxon>Pseudomonadota</taxon>
        <taxon>Betaproteobacteria</taxon>
        <taxon>Burkholderiales</taxon>
        <taxon>Sphaerotilaceae</taxon>
        <taxon>Roseateles</taxon>
    </lineage>
</organism>